<keyword evidence="3" id="KW-0964">Secreted</keyword>
<dbReference type="InterPro" id="IPR011049">
    <property type="entry name" value="Serralysin-like_metalloprot_C"/>
</dbReference>
<comment type="caution">
    <text evidence="6">The sequence shown here is derived from an EMBL/GenBank/DDBJ whole genome shotgun (WGS) entry which is preliminary data.</text>
</comment>
<dbReference type="SUPFAM" id="SSF51120">
    <property type="entry name" value="beta-Roll"/>
    <property type="match status" value="1"/>
</dbReference>
<feature type="domain" description="Peptidase M10 serralysin C-terminal" evidence="5">
    <location>
        <begin position="437"/>
        <end position="508"/>
    </location>
</feature>
<dbReference type="PROSITE" id="PS00330">
    <property type="entry name" value="HEMOLYSIN_CALCIUM"/>
    <property type="match status" value="3"/>
</dbReference>
<evidence type="ECO:0000256" key="2">
    <source>
        <dbReference type="ARBA" id="ARBA00004613"/>
    </source>
</evidence>
<dbReference type="RefSeq" id="WP_379509536.1">
    <property type="nucleotide sequence ID" value="NZ_JBHRTQ010000007.1"/>
</dbReference>
<dbReference type="InterPro" id="IPR017853">
    <property type="entry name" value="GH"/>
</dbReference>
<dbReference type="Gene3D" id="2.150.10.10">
    <property type="entry name" value="Serralysin-like metalloprotease, C-terminal"/>
    <property type="match status" value="1"/>
</dbReference>
<evidence type="ECO:0000313" key="7">
    <source>
        <dbReference type="Proteomes" id="UP001595604"/>
    </source>
</evidence>
<name>A0ABV7IN89_9SPHN</name>
<dbReference type="InterPro" id="IPR001343">
    <property type="entry name" value="Hemolysn_Ca-bd"/>
</dbReference>
<sequence>MSVPIRSADFVGSIGVAANIAMYNAPDKAAQAVRAMQYLGLANIRTTLSPVLVQSGSVADRLAGAGVKFDVLMGSVRPMAESLGLATTFARAHPHSLVALEGPNEINNWPIAYNGLGGMAAGIAFTNDLATRAMGDPALAGAAIYDFTGGWRTAATAADASGYTNIHPYPQRGAQPYEWVKQAVQGAAVPGKGLVITEAGYTTATSQAAFEGVDPLTQAKLTLNLLADARLLGVSKTFLYQLREAGAGGTLDSGFGLFDAAFQAKPVATAIHNLTTILADPGAQARGFAPHALDYAVSGLPEGAHTLLVEKSDGTYALMIWAEPDIWDEAADRPIAAGPGTVTVTLSGLASGSARLAVFDPLLSAAPLASATGQSISLTVSDHVMVVEIAGLPAGAEVRPAAIDLAMQVNGTTGADRLAGGENDDLLAGMPGNDTLLGGGGDDRLVGGLGADDLWGGSGADVFVLQSAAQSTLRQMDTIHDFSLAEGDRIDLSGIDASTRLAGDQAFTPLGSGFVRLAGQVIQHDTARGIVIEGDTNGDGKAEFALLVAGVHGLLGSDAFLL</sequence>
<evidence type="ECO:0000259" key="5">
    <source>
        <dbReference type="Pfam" id="PF08548"/>
    </source>
</evidence>
<keyword evidence="7" id="KW-1185">Reference proteome</keyword>
<accession>A0ABV7IN89</accession>
<evidence type="ECO:0000313" key="6">
    <source>
        <dbReference type="EMBL" id="MFC3174165.1"/>
    </source>
</evidence>
<dbReference type="Pfam" id="PF08548">
    <property type="entry name" value="Peptidase_M10_C"/>
    <property type="match status" value="1"/>
</dbReference>
<dbReference type="PRINTS" id="PR00313">
    <property type="entry name" value="CABNDNGRPT"/>
</dbReference>
<dbReference type="InterPro" id="IPR013858">
    <property type="entry name" value="Peptidase_M10B_C"/>
</dbReference>
<proteinExistence type="predicted"/>
<comment type="subcellular location">
    <subcellularLocation>
        <location evidence="2">Secreted</location>
    </subcellularLocation>
</comment>
<dbReference type="SUPFAM" id="SSF51445">
    <property type="entry name" value="(Trans)glycosidases"/>
    <property type="match status" value="1"/>
</dbReference>
<keyword evidence="4" id="KW-0677">Repeat</keyword>
<dbReference type="Pfam" id="PF00353">
    <property type="entry name" value="HemolysinCabind"/>
    <property type="match status" value="1"/>
</dbReference>
<evidence type="ECO:0000256" key="1">
    <source>
        <dbReference type="ARBA" id="ARBA00001913"/>
    </source>
</evidence>
<evidence type="ECO:0000256" key="3">
    <source>
        <dbReference type="ARBA" id="ARBA00022525"/>
    </source>
</evidence>
<comment type="cofactor">
    <cofactor evidence="1">
        <name>Ca(2+)</name>
        <dbReference type="ChEBI" id="CHEBI:29108"/>
    </cofactor>
</comment>
<organism evidence="6 7">
    <name type="scientific">Novosphingobium bradum</name>
    <dbReference type="NCBI Taxonomy" id="1737444"/>
    <lineage>
        <taxon>Bacteria</taxon>
        <taxon>Pseudomonadati</taxon>
        <taxon>Pseudomonadota</taxon>
        <taxon>Alphaproteobacteria</taxon>
        <taxon>Sphingomonadales</taxon>
        <taxon>Sphingomonadaceae</taxon>
        <taxon>Novosphingobium</taxon>
    </lineage>
</organism>
<protein>
    <submittedName>
        <fullName evidence="6">M10 family metallopeptidase C-terminal domain-containing protein</fullName>
    </submittedName>
</protein>
<dbReference type="InterPro" id="IPR018511">
    <property type="entry name" value="Hemolysin-typ_Ca-bd_CS"/>
</dbReference>
<reference evidence="7" key="1">
    <citation type="journal article" date="2019" name="Int. J. Syst. Evol. Microbiol.">
        <title>The Global Catalogue of Microorganisms (GCM) 10K type strain sequencing project: providing services to taxonomists for standard genome sequencing and annotation.</title>
        <authorList>
            <consortium name="The Broad Institute Genomics Platform"/>
            <consortium name="The Broad Institute Genome Sequencing Center for Infectious Disease"/>
            <person name="Wu L."/>
            <person name="Ma J."/>
        </authorList>
    </citation>
    <scope>NUCLEOTIDE SEQUENCE [LARGE SCALE GENOMIC DNA]</scope>
    <source>
        <strain evidence="7">KCTC 42984</strain>
    </source>
</reference>
<dbReference type="Gene3D" id="3.20.20.80">
    <property type="entry name" value="Glycosidases"/>
    <property type="match status" value="1"/>
</dbReference>
<gene>
    <name evidence="6" type="ORF">ACFOD9_07875</name>
</gene>
<evidence type="ECO:0000256" key="4">
    <source>
        <dbReference type="ARBA" id="ARBA00022737"/>
    </source>
</evidence>
<dbReference type="Proteomes" id="UP001595604">
    <property type="component" value="Unassembled WGS sequence"/>
</dbReference>
<dbReference type="EMBL" id="JBHRTQ010000007">
    <property type="protein sequence ID" value="MFC3174165.1"/>
    <property type="molecule type" value="Genomic_DNA"/>
</dbReference>